<dbReference type="AlphaFoldDB" id="A0A0C1KSL5"/>
<dbReference type="OrthoDB" id="100605at2"/>
<evidence type="ECO:0000256" key="8">
    <source>
        <dbReference type="ARBA" id="ARBA00022723"/>
    </source>
</evidence>
<dbReference type="InterPro" id="IPR042097">
    <property type="entry name" value="Aminopeptidase_N-like_N_sf"/>
</dbReference>
<dbReference type="GO" id="GO:0016020">
    <property type="term" value="C:membrane"/>
    <property type="evidence" value="ECO:0007669"/>
    <property type="project" value="TreeGrafter"/>
</dbReference>
<sequence length="831" mass="93758">MKKGIISSLLVISALAVFGQEHESSEVPKIYRETPTIVNDLVHTKLDARFDYDKSWLYGKAWITLKPHFYTTDSLVLDAKGMEIKNVSLSNDGKLSPLKYSYDGYLLNIRLNKPYKGGETYTVYIDYTAKPNELKVKGSAAITDAKGLYFINPKGEEKNKPTQIWTQGETEATSVWCPTIDKPGQKTTQEILMTVPAKYVTLSNGKLASQKKNNDGTRTDHWKMEMPHSPYLFFMGVGDYAVVKDSYKGKEVSYYVEKEFEPVARRIFGNTPEMMAFFGKITGVEYPWVKYSQIVGRDYVSGAMENTTATLHQESAQQDARELVDENRWEDVIAHELFHHWFGDYVTAESWSNLTLNESFADYSETLWNEYKYGKDAGDATSYSAMQGYLSNPDNAQKHLARFYYNDKEDMFDAVSYQKGGRILHMLRNIVGDSAFFKALNNYLTTNKFKAAEAHQLRLAFEEVTGRDLNWFFNQWYFGAGHPKLNIEYKYDDSKGVVNVFVQQTQEGDAFRLPIAVDVYESGKKNRYKVELNSKADTFSFPFKKHPDLVNVDAEKILLCEKIDNKSLEQYVYQYKNAGNYLDRREAIEFCAKKQDDAAAQALLLQALKDPYEGLRTFTLGKLDMKKSTVKTAAEKAIEDLAKADPKSTVRAKAIDLLGSYANATYADIFKTGIRDSSYAVAGASLESLAEVNNEAAVEAVKQLSAQPAKGQLLGAITSVAAKNGLEEAFPTIAATFGSMPLTQTKFEMLQPLAMLISKMKSPEKVKQGIDLITDFRESIPTAYRAQTDGYINNMVLQGIQNAKQKENTPASLELVEYIKVKRTTPEKKAF</sequence>
<dbReference type="GO" id="GO:0008270">
    <property type="term" value="F:zinc ion binding"/>
    <property type="evidence" value="ECO:0007669"/>
    <property type="project" value="InterPro"/>
</dbReference>
<dbReference type="InterPro" id="IPR050344">
    <property type="entry name" value="Peptidase_M1_aminopeptidases"/>
</dbReference>
<dbReference type="PANTHER" id="PTHR11533:SF174">
    <property type="entry name" value="PUROMYCIN-SENSITIVE AMINOPEPTIDASE-RELATED"/>
    <property type="match status" value="1"/>
</dbReference>
<dbReference type="STRING" id="1349421.OI18_22525"/>
<keyword evidence="7" id="KW-0645">Protease</keyword>
<keyword evidence="11" id="KW-0482">Metalloprotease</keyword>
<comment type="cofactor">
    <cofactor evidence="2">
        <name>Zn(2+)</name>
        <dbReference type="ChEBI" id="CHEBI:29105"/>
    </cofactor>
</comment>
<dbReference type="GO" id="GO:0005615">
    <property type="term" value="C:extracellular space"/>
    <property type="evidence" value="ECO:0007669"/>
    <property type="project" value="TreeGrafter"/>
</dbReference>
<evidence type="ECO:0000313" key="14">
    <source>
        <dbReference type="EMBL" id="KIC90682.1"/>
    </source>
</evidence>
<dbReference type="GO" id="GO:0005737">
    <property type="term" value="C:cytoplasm"/>
    <property type="evidence" value="ECO:0007669"/>
    <property type="project" value="TreeGrafter"/>
</dbReference>
<reference evidence="14 15" key="1">
    <citation type="submission" date="2014-11" db="EMBL/GenBank/DDBJ databases">
        <title>Genome sequence of Flavihumibacter solisilvae 3-3.</title>
        <authorList>
            <person name="Zhou G."/>
            <person name="Li M."/>
            <person name="Wang G."/>
        </authorList>
    </citation>
    <scope>NUCLEOTIDE SEQUENCE [LARGE SCALE GENOMIC DNA]</scope>
    <source>
        <strain evidence="14 15">3-3</strain>
    </source>
</reference>
<keyword evidence="8" id="KW-0479">Metal-binding</keyword>
<evidence type="ECO:0000256" key="6">
    <source>
        <dbReference type="ARBA" id="ARBA00022438"/>
    </source>
</evidence>
<dbReference type="GO" id="GO:0006508">
    <property type="term" value="P:proteolysis"/>
    <property type="evidence" value="ECO:0007669"/>
    <property type="project" value="UniProtKB-KW"/>
</dbReference>
<dbReference type="InterPro" id="IPR001930">
    <property type="entry name" value="Peptidase_M1"/>
</dbReference>
<dbReference type="GO" id="GO:0042277">
    <property type="term" value="F:peptide binding"/>
    <property type="evidence" value="ECO:0007669"/>
    <property type="project" value="TreeGrafter"/>
</dbReference>
<proteinExistence type="inferred from homology"/>
<accession>A0A0C1KSL5</accession>
<dbReference type="Gene3D" id="1.25.10.10">
    <property type="entry name" value="Leucine-rich Repeat Variant"/>
    <property type="match status" value="1"/>
</dbReference>
<dbReference type="CDD" id="cd09603">
    <property type="entry name" value="M1_APN_like"/>
    <property type="match status" value="1"/>
</dbReference>
<keyword evidence="15" id="KW-1185">Reference proteome</keyword>
<dbReference type="EMBL" id="JSVC01000045">
    <property type="protein sequence ID" value="KIC90682.1"/>
    <property type="molecule type" value="Genomic_DNA"/>
</dbReference>
<keyword evidence="6" id="KW-0031">Aminopeptidase</keyword>
<dbReference type="PRINTS" id="PR00756">
    <property type="entry name" value="ALADIPTASE"/>
</dbReference>
<keyword evidence="9" id="KW-0378">Hydrolase</keyword>
<dbReference type="GO" id="GO:0070006">
    <property type="term" value="F:metalloaminopeptidase activity"/>
    <property type="evidence" value="ECO:0007669"/>
    <property type="project" value="TreeGrafter"/>
</dbReference>
<evidence type="ECO:0000256" key="11">
    <source>
        <dbReference type="ARBA" id="ARBA00023049"/>
    </source>
</evidence>
<evidence type="ECO:0000256" key="3">
    <source>
        <dbReference type="ARBA" id="ARBA00010136"/>
    </source>
</evidence>
<feature type="domain" description="Aminopeptidase N-like N-terminal" evidence="13">
    <location>
        <begin position="43"/>
        <end position="232"/>
    </location>
</feature>
<dbReference type="PANTHER" id="PTHR11533">
    <property type="entry name" value="PROTEASE M1 ZINC METALLOPROTEASE"/>
    <property type="match status" value="1"/>
</dbReference>
<dbReference type="SUPFAM" id="SSF55486">
    <property type="entry name" value="Metalloproteases ('zincins'), catalytic domain"/>
    <property type="match status" value="1"/>
</dbReference>
<comment type="caution">
    <text evidence="14">The sequence shown here is derived from an EMBL/GenBank/DDBJ whole genome shotgun (WGS) entry which is preliminary data.</text>
</comment>
<evidence type="ECO:0000256" key="4">
    <source>
        <dbReference type="ARBA" id="ARBA00012564"/>
    </source>
</evidence>
<evidence type="ECO:0000256" key="5">
    <source>
        <dbReference type="ARBA" id="ARBA00015611"/>
    </source>
</evidence>
<dbReference type="Pfam" id="PF17900">
    <property type="entry name" value="Peptidase_M1_N"/>
    <property type="match status" value="1"/>
</dbReference>
<evidence type="ECO:0000256" key="10">
    <source>
        <dbReference type="ARBA" id="ARBA00022833"/>
    </source>
</evidence>
<name>A0A0C1KSL5_9BACT</name>
<keyword evidence="10" id="KW-0862">Zinc</keyword>
<dbReference type="RefSeq" id="WP_039144328.1">
    <property type="nucleotide sequence ID" value="NZ_JSVC01000045.1"/>
</dbReference>
<feature type="domain" description="Peptidase M1 membrane alanine aminopeptidase" evidence="12">
    <location>
        <begin position="270"/>
        <end position="476"/>
    </location>
</feature>
<dbReference type="InterPro" id="IPR027268">
    <property type="entry name" value="Peptidase_M4/M1_CTD_sf"/>
</dbReference>
<evidence type="ECO:0000313" key="15">
    <source>
        <dbReference type="Proteomes" id="UP000031408"/>
    </source>
</evidence>
<dbReference type="Gene3D" id="2.60.40.1730">
    <property type="entry name" value="tricorn interacting facor f3 domain"/>
    <property type="match status" value="1"/>
</dbReference>
<evidence type="ECO:0000256" key="2">
    <source>
        <dbReference type="ARBA" id="ARBA00001947"/>
    </source>
</evidence>
<evidence type="ECO:0000259" key="12">
    <source>
        <dbReference type="Pfam" id="PF01433"/>
    </source>
</evidence>
<evidence type="ECO:0000256" key="9">
    <source>
        <dbReference type="ARBA" id="ARBA00022801"/>
    </source>
</evidence>
<comment type="similarity">
    <text evidence="3">Belongs to the peptidase M1 family.</text>
</comment>
<dbReference type="GO" id="GO:0043171">
    <property type="term" value="P:peptide catabolic process"/>
    <property type="evidence" value="ECO:0007669"/>
    <property type="project" value="TreeGrafter"/>
</dbReference>
<dbReference type="Pfam" id="PF01433">
    <property type="entry name" value="Peptidase_M1"/>
    <property type="match status" value="1"/>
</dbReference>
<protein>
    <recommendedName>
        <fullName evidence="5">Aminopeptidase N</fullName>
        <ecNumber evidence="4">3.4.11.2</ecNumber>
    </recommendedName>
</protein>
<dbReference type="Gene3D" id="1.10.390.10">
    <property type="entry name" value="Neutral Protease Domain 2"/>
    <property type="match status" value="1"/>
</dbReference>
<dbReference type="InterPro" id="IPR045357">
    <property type="entry name" value="Aminopeptidase_N-like_N"/>
</dbReference>
<evidence type="ECO:0000259" key="13">
    <source>
        <dbReference type="Pfam" id="PF17900"/>
    </source>
</evidence>
<dbReference type="Proteomes" id="UP000031408">
    <property type="component" value="Unassembled WGS sequence"/>
</dbReference>
<dbReference type="SUPFAM" id="SSF48371">
    <property type="entry name" value="ARM repeat"/>
    <property type="match status" value="1"/>
</dbReference>
<dbReference type="SUPFAM" id="SSF63737">
    <property type="entry name" value="Leukotriene A4 hydrolase N-terminal domain"/>
    <property type="match status" value="1"/>
</dbReference>
<dbReference type="InterPro" id="IPR016024">
    <property type="entry name" value="ARM-type_fold"/>
</dbReference>
<dbReference type="InterPro" id="IPR011989">
    <property type="entry name" value="ARM-like"/>
</dbReference>
<evidence type="ECO:0000256" key="1">
    <source>
        <dbReference type="ARBA" id="ARBA00000098"/>
    </source>
</evidence>
<organism evidence="14 15">
    <name type="scientific">Flavihumibacter solisilvae</name>
    <dbReference type="NCBI Taxonomy" id="1349421"/>
    <lineage>
        <taxon>Bacteria</taxon>
        <taxon>Pseudomonadati</taxon>
        <taxon>Bacteroidota</taxon>
        <taxon>Chitinophagia</taxon>
        <taxon>Chitinophagales</taxon>
        <taxon>Chitinophagaceae</taxon>
        <taxon>Flavihumibacter</taxon>
    </lineage>
</organism>
<evidence type="ECO:0000256" key="7">
    <source>
        <dbReference type="ARBA" id="ARBA00022670"/>
    </source>
</evidence>
<comment type="catalytic activity">
    <reaction evidence="1">
        <text>Release of an N-terminal amino acid, Xaa-|-Yaa- from a peptide, amide or arylamide. Xaa is preferably Ala, but may be most amino acids including Pro (slow action). When a terminal hydrophobic residue is followed by a prolyl residue, the two may be released as an intact Xaa-Pro dipeptide.</text>
        <dbReference type="EC" id="3.4.11.2"/>
    </reaction>
</comment>
<dbReference type="EC" id="3.4.11.2" evidence="4"/>
<dbReference type="GO" id="GO:0016285">
    <property type="term" value="F:alanyl aminopeptidase activity"/>
    <property type="evidence" value="ECO:0007669"/>
    <property type="project" value="UniProtKB-EC"/>
</dbReference>
<gene>
    <name evidence="14" type="ORF">OI18_22525</name>
</gene>
<dbReference type="InterPro" id="IPR014782">
    <property type="entry name" value="Peptidase_M1_dom"/>
</dbReference>